<dbReference type="InterPro" id="IPR036979">
    <property type="entry name" value="CM_dom_sf"/>
</dbReference>
<proteinExistence type="predicted"/>
<dbReference type="Pfam" id="PF20463">
    <property type="entry name" value="PDH_C"/>
    <property type="match status" value="1"/>
</dbReference>
<dbReference type="PROSITE" id="PS51168">
    <property type="entry name" value="CHORISMATE_MUT_2"/>
    <property type="match status" value="1"/>
</dbReference>
<evidence type="ECO:0000259" key="4">
    <source>
        <dbReference type="PROSITE" id="PS51176"/>
    </source>
</evidence>
<dbReference type="InterPro" id="IPR050812">
    <property type="entry name" value="Preph/Arog_dehydrog"/>
</dbReference>
<evidence type="ECO:0000259" key="3">
    <source>
        <dbReference type="PROSITE" id="PS51168"/>
    </source>
</evidence>
<dbReference type="InterPro" id="IPR003099">
    <property type="entry name" value="Prephen_DH"/>
</dbReference>
<evidence type="ECO:0000313" key="6">
    <source>
        <dbReference type="Proteomes" id="UP000317557"/>
    </source>
</evidence>
<dbReference type="Gene3D" id="3.40.50.720">
    <property type="entry name" value="NAD(P)-binding Rossmann-like Domain"/>
    <property type="match status" value="1"/>
</dbReference>
<dbReference type="AlphaFoldDB" id="A0A521CYZ7"/>
<feature type="domain" description="Chorismate mutase" evidence="3">
    <location>
        <begin position="2"/>
        <end position="93"/>
    </location>
</feature>
<gene>
    <name evidence="5" type="ORF">SAMN06265219_106179</name>
</gene>
<dbReference type="SUPFAM" id="SSF48600">
    <property type="entry name" value="Chorismate mutase II"/>
    <property type="match status" value="1"/>
</dbReference>
<dbReference type="EC" id="5.4.99.5" evidence="1"/>
<dbReference type="Pfam" id="PF02153">
    <property type="entry name" value="PDH_N"/>
    <property type="match status" value="1"/>
</dbReference>
<dbReference type="GO" id="GO:0004665">
    <property type="term" value="F:prephenate dehydrogenase (NADP+) activity"/>
    <property type="evidence" value="ECO:0007669"/>
    <property type="project" value="InterPro"/>
</dbReference>
<dbReference type="PROSITE" id="PS51176">
    <property type="entry name" value="PDH_ADH"/>
    <property type="match status" value="1"/>
</dbReference>
<keyword evidence="6" id="KW-1185">Reference proteome</keyword>
<reference evidence="5 6" key="1">
    <citation type="submission" date="2017-05" db="EMBL/GenBank/DDBJ databases">
        <authorList>
            <person name="Varghese N."/>
            <person name="Submissions S."/>
        </authorList>
    </citation>
    <scope>NUCLEOTIDE SEQUENCE [LARGE SCALE GENOMIC DNA]</scope>
    <source>
        <strain evidence="5 6">DSM 21985</strain>
    </source>
</reference>
<dbReference type="InterPro" id="IPR002701">
    <property type="entry name" value="CM_II_prokaryot"/>
</dbReference>
<organism evidence="5 6">
    <name type="scientific">Gracilimonas mengyeensis</name>
    <dbReference type="NCBI Taxonomy" id="1302730"/>
    <lineage>
        <taxon>Bacteria</taxon>
        <taxon>Pseudomonadati</taxon>
        <taxon>Balneolota</taxon>
        <taxon>Balneolia</taxon>
        <taxon>Balneolales</taxon>
        <taxon>Balneolaceae</taxon>
        <taxon>Gracilimonas</taxon>
    </lineage>
</organism>
<dbReference type="SMART" id="SM00830">
    <property type="entry name" value="CM_2"/>
    <property type="match status" value="1"/>
</dbReference>
<protein>
    <recommendedName>
        <fullName evidence="1">chorismate mutase</fullName>
        <ecNumber evidence="1">5.4.99.5</ecNumber>
    </recommendedName>
</protein>
<dbReference type="GO" id="GO:0070403">
    <property type="term" value="F:NAD+ binding"/>
    <property type="evidence" value="ECO:0007669"/>
    <property type="project" value="InterPro"/>
</dbReference>
<dbReference type="Pfam" id="PF01817">
    <property type="entry name" value="CM_2"/>
    <property type="match status" value="1"/>
</dbReference>
<dbReference type="InterPro" id="IPR008927">
    <property type="entry name" value="6-PGluconate_DH-like_C_sf"/>
</dbReference>
<dbReference type="GO" id="GO:0004106">
    <property type="term" value="F:chorismate mutase activity"/>
    <property type="evidence" value="ECO:0007669"/>
    <property type="project" value="UniProtKB-EC"/>
</dbReference>
<dbReference type="SUPFAM" id="SSF48179">
    <property type="entry name" value="6-phosphogluconate dehydrogenase C-terminal domain-like"/>
    <property type="match status" value="1"/>
</dbReference>
<dbReference type="InterPro" id="IPR046826">
    <property type="entry name" value="PDH_N"/>
</dbReference>
<keyword evidence="2" id="KW-0560">Oxidoreductase</keyword>
<dbReference type="Gene3D" id="1.10.3660.10">
    <property type="entry name" value="6-phosphogluconate dehydrogenase C-terminal like domain"/>
    <property type="match status" value="1"/>
</dbReference>
<dbReference type="InterPro" id="IPR046825">
    <property type="entry name" value="PDH_C"/>
</dbReference>
<sequence>MSHRHKDLESPRKRIDEIDEHILDLLAERGEIVRDVIKTKVENQLPVFVPKREEEKSKAFKELAKSKGIDPDWAEDFLRMIMTASRATQSQEKFPIATKEPKHILFIGGEGGMGSLYKRIASQTGHHTYSIDKSNWYELEELQPKLDMVIVTVPIKVTEAVIERLSGRLKKETILADFTSNKSAPIEAMLKAHNGPVVGLHPMHGPDVQNLSKQLMVFCDARGGEHALWFVEQCRLWGMRVIEADPKKHDHVMHLVQGLRHFVALLHGSFMEEYDLKPTDMLDYSSPIYRAELMMTGRIFAQDAELYADIVFANKERRDLLLKFFNHHKKLAELVEENDREGFVKEFEGVTDFFGKFATQALEESGYLINRLADRFA</sequence>
<feature type="domain" description="Prephenate/arogenate dehydrogenase" evidence="4">
    <location>
        <begin position="102"/>
        <end position="365"/>
    </location>
</feature>
<dbReference type="NCBIfam" id="NF008400">
    <property type="entry name" value="PRK11199.1"/>
    <property type="match status" value="1"/>
</dbReference>
<dbReference type="OrthoDB" id="1522519at2"/>
<accession>A0A521CYZ7</accession>
<dbReference type="GO" id="GO:0008977">
    <property type="term" value="F:prephenate dehydrogenase (NAD+) activity"/>
    <property type="evidence" value="ECO:0007669"/>
    <property type="project" value="InterPro"/>
</dbReference>
<dbReference type="PANTHER" id="PTHR21363:SF0">
    <property type="entry name" value="PREPHENATE DEHYDROGENASE [NADP(+)]"/>
    <property type="match status" value="1"/>
</dbReference>
<dbReference type="InterPro" id="IPR036263">
    <property type="entry name" value="Chorismate_II_sf"/>
</dbReference>
<evidence type="ECO:0000313" key="5">
    <source>
        <dbReference type="EMBL" id="SMO63900.1"/>
    </source>
</evidence>
<dbReference type="Proteomes" id="UP000317557">
    <property type="component" value="Unassembled WGS sequence"/>
</dbReference>
<evidence type="ECO:0000256" key="2">
    <source>
        <dbReference type="ARBA" id="ARBA00023002"/>
    </source>
</evidence>
<dbReference type="EMBL" id="FXTP01000006">
    <property type="protein sequence ID" value="SMO63900.1"/>
    <property type="molecule type" value="Genomic_DNA"/>
</dbReference>
<dbReference type="PANTHER" id="PTHR21363">
    <property type="entry name" value="PREPHENATE DEHYDROGENASE"/>
    <property type="match status" value="1"/>
</dbReference>
<dbReference type="InterPro" id="IPR036291">
    <property type="entry name" value="NAD(P)-bd_dom_sf"/>
</dbReference>
<evidence type="ECO:0000256" key="1">
    <source>
        <dbReference type="ARBA" id="ARBA00012404"/>
    </source>
</evidence>
<name>A0A521CYZ7_9BACT</name>
<dbReference type="RefSeq" id="WP_142454202.1">
    <property type="nucleotide sequence ID" value="NZ_FXTP01000006.1"/>
</dbReference>
<dbReference type="GO" id="GO:0046417">
    <property type="term" value="P:chorismate metabolic process"/>
    <property type="evidence" value="ECO:0007669"/>
    <property type="project" value="InterPro"/>
</dbReference>
<dbReference type="Gene3D" id="1.20.59.10">
    <property type="entry name" value="Chorismate mutase"/>
    <property type="match status" value="1"/>
</dbReference>
<dbReference type="GO" id="GO:0006571">
    <property type="term" value="P:tyrosine biosynthetic process"/>
    <property type="evidence" value="ECO:0007669"/>
    <property type="project" value="InterPro"/>
</dbReference>
<dbReference type="SUPFAM" id="SSF51735">
    <property type="entry name" value="NAD(P)-binding Rossmann-fold domains"/>
    <property type="match status" value="1"/>
</dbReference>